<dbReference type="EMBL" id="FQUS01000013">
    <property type="protein sequence ID" value="SHF82046.1"/>
    <property type="molecule type" value="Genomic_DNA"/>
</dbReference>
<keyword evidence="3" id="KW-1185">Reference proteome</keyword>
<keyword evidence="1" id="KW-1133">Transmembrane helix</keyword>
<dbReference type="RefSeq" id="WP_073065058.1">
    <property type="nucleotide sequence ID" value="NZ_FQUS01000013.1"/>
</dbReference>
<keyword evidence="1" id="KW-0812">Transmembrane</keyword>
<evidence type="ECO:0000313" key="2">
    <source>
        <dbReference type="EMBL" id="SHF82046.1"/>
    </source>
</evidence>
<dbReference type="OrthoDB" id="156858at2"/>
<dbReference type="Proteomes" id="UP000184041">
    <property type="component" value="Unassembled WGS sequence"/>
</dbReference>
<gene>
    <name evidence="2" type="ORF">SAMN05443144_113149</name>
</gene>
<feature type="transmembrane region" description="Helical" evidence="1">
    <location>
        <begin position="12"/>
        <end position="35"/>
    </location>
</feature>
<evidence type="ECO:0008006" key="4">
    <source>
        <dbReference type="Google" id="ProtNLM"/>
    </source>
</evidence>
<feature type="transmembrane region" description="Helical" evidence="1">
    <location>
        <begin position="135"/>
        <end position="157"/>
    </location>
</feature>
<organism evidence="2 3">
    <name type="scientific">Fodinibius roseus</name>
    <dbReference type="NCBI Taxonomy" id="1194090"/>
    <lineage>
        <taxon>Bacteria</taxon>
        <taxon>Pseudomonadati</taxon>
        <taxon>Balneolota</taxon>
        <taxon>Balneolia</taxon>
        <taxon>Balneolales</taxon>
        <taxon>Balneolaceae</taxon>
        <taxon>Fodinibius</taxon>
    </lineage>
</organism>
<feature type="transmembrane region" description="Helical" evidence="1">
    <location>
        <begin position="55"/>
        <end position="77"/>
    </location>
</feature>
<evidence type="ECO:0000313" key="3">
    <source>
        <dbReference type="Proteomes" id="UP000184041"/>
    </source>
</evidence>
<accession>A0A1M5ESC0</accession>
<name>A0A1M5ESC0_9BACT</name>
<sequence length="164" mass="18761">MKKLGPKGSRVLKIMHICCIAIWFGGVMSWFPLVFQSDLADFEQTKTTYYNLRSIAWNVIGWGGISSFLTGLLLGTITNTWRLFKHRWVTVKFFTVVGLILFGMFFLEDLMLTNLDLLINGQAALSDPSFQNNHYLIKVGLLFEAFIFVTIITISILKPRFKRG</sequence>
<proteinExistence type="predicted"/>
<dbReference type="STRING" id="1194090.SAMN05443144_113149"/>
<evidence type="ECO:0000256" key="1">
    <source>
        <dbReference type="SAM" id="Phobius"/>
    </source>
</evidence>
<keyword evidence="1" id="KW-0472">Membrane</keyword>
<feature type="transmembrane region" description="Helical" evidence="1">
    <location>
        <begin position="89"/>
        <end position="107"/>
    </location>
</feature>
<protein>
    <recommendedName>
        <fullName evidence="4">DUF4149 domain-containing protein</fullName>
    </recommendedName>
</protein>
<reference evidence="2 3" key="1">
    <citation type="submission" date="2016-11" db="EMBL/GenBank/DDBJ databases">
        <authorList>
            <person name="Jaros S."/>
            <person name="Januszkiewicz K."/>
            <person name="Wedrychowicz H."/>
        </authorList>
    </citation>
    <scope>NUCLEOTIDE SEQUENCE [LARGE SCALE GENOMIC DNA]</scope>
    <source>
        <strain evidence="2 3">DSM 21986</strain>
    </source>
</reference>
<dbReference type="AlphaFoldDB" id="A0A1M5ESC0"/>